<dbReference type="STRING" id="1193182.BN11_920002"/>
<keyword evidence="2" id="KW-1185">Reference proteome</keyword>
<comment type="caution">
    <text evidence="1">The sequence shown here is derived from an EMBL/GenBank/DDBJ whole genome shotgun (WGS) entry which is preliminary data.</text>
</comment>
<dbReference type="Proteomes" id="UP000035763">
    <property type="component" value="Unassembled WGS sequence"/>
</dbReference>
<dbReference type="OrthoDB" id="8779161at2"/>
<dbReference type="AlphaFoldDB" id="W6K4W7"/>
<evidence type="ECO:0000313" key="2">
    <source>
        <dbReference type="Proteomes" id="UP000035763"/>
    </source>
</evidence>
<gene>
    <name evidence="1" type="ORF">BN11_920002</name>
</gene>
<dbReference type="SUPFAM" id="SSF52833">
    <property type="entry name" value="Thioredoxin-like"/>
    <property type="match status" value="1"/>
</dbReference>
<sequence length="91" mass="9774">MAAAAPGPWTPTAPLTLIGKPGCHLCDTVRTVVLALAEEFGVGVEEVSIRDHPDLAAAYGEMIPVTLLDGAVHDYWRIDADRLRAALVRRL</sequence>
<dbReference type="InterPro" id="IPR036249">
    <property type="entry name" value="Thioredoxin-like_sf"/>
</dbReference>
<protein>
    <submittedName>
        <fullName evidence="1">Glutaredoxin-like protein</fullName>
    </submittedName>
</protein>
<evidence type="ECO:0000313" key="1">
    <source>
        <dbReference type="EMBL" id="CCH75734.1"/>
    </source>
</evidence>
<accession>W6K4W7</accession>
<reference evidence="1 2" key="1">
    <citation type="journal article" date="2013" name="ISME J.">
        <title>A metabolic model for members of the genus Tetrasphaera involved in enhanced biological phosphorus removal.</title>
        <authorList>
            <person name="Kristiansen R."/>
            <person name="Nguyen H.T.T."/>
            <person name="Saunders A.M."/>
            <person name="Nielsen J.L."/>
            <person name="Wimmer R."/>
            <person name="Le V.Q."/>
            <person name="McIlroy S.J."/>
            <person name="Petrovski S."/>
            <person name="Seviour R.J."/>
            <person name="Calteau A."/>
            <person name="Nielsen K.L."/>
            <person name="Nielsen P.H."/>
        </authorList>
    </citation>
    <scope>NUCLEOTIDE SEQUENCE [LARGE SCALE GENOMIC DNA]</scope>
    <source>
        <strain evidence="1 2">Ben110</strain>
    </source>
</reference>
<dbReference type="RefSeq" id="WP_048696310.1">
    <property type="nucleotide sequence ID" value="NZ_HG764815.1"/>
</dbReference>
<dbReference type="Gene3D" id="3.40.30.10">
    <property type="entry name" value="Glutaredoxin"/>
    <property type="match status" value="1"/>
</dbReference>
<dbReference type="EMBL" id="CAJA01000521">
    <property type="protein sequence ID" value="CCH75734.1"/>
    <property type="molecule type" value="Genomic_DNA"/>
</dbReference>
<dbReference type="InterPro" id="IPR008554">
    <property type="entry name" value="Glutaredoxin-like"/>
</dbReference>
<name>W6K4W7_9MICO</name>
<dbReference type="Pfam" id="PF05768">
    <property type="entry name" value="Glrx-like"/>
    <property type="match status" value="1"/>
</dbReference>
<organism evidence="1 2">
    <name type="scientific">Nostocoides australiense Ben110</name>
    <dbReference type="NCBI Taxonomy" id="1193182"/>
    <lineage>
        <taxon>Bacteria</taxon>
        <taxon>Bacillati</taxon>
        <taxon>Actinomycetota</taxon>
        <taxon>Actinomycetes</taxon>
        <taxon>Micrococcales</taxon>
        <taxon>Intrasporangiaceae</taxon>
        <taxon>Nostocoides</taxon>
    </lineage>
</organism>
<proteinExistence type="predicted"/>